<dbReference type="PROSITE" id="PS01124">
    <property type="entry name" value="HTH_ARAC_FAMILY_2"/>
    <property type="match status" value="1"/>
</dbReference>
<evidence type="ECO:0000256" key="3">
    <source>
        <dbReference type="ARBA" id="ARBA00023163"/>
    </source>
</evidence>
<dbReference type="Proteomes" id="UP001597525">
    <property type="component" value="Unassembled WGS sequence"/>
</dbReference>
<comment type="caution">
    <text evidence="5">The sequence shown here is derived from an EMBL/GenBank/DDBJ whole genome shotgun (WGS) entry which is preliminary data.</text>
</comment>
<dbReference type="Pfam" id="PF12833">
    <property type="entry name" value="HTH_18"/>
    <property type="match status" value="1"/>
</dbReference>
<dbReference type="Gene3D" id="1.10.10.60">
    <property type="entry name" value="Homeodomain-like"/>
    <property type="match status" value="1"/>
</dbReference>
<accession>A0ABW6BF88</accession>
<evidence type="ECO:0000313" key="6">
    <source>
        <dbReference type="Proteomes" id="UP001597525"/>
    </source>
</evidence>
<dbReference type="SUPFAM" id="SSF46689">
    <property type="entry name" value="Homeodomain-like"/>
    <property type="match status" value="1"/>
</dbReference>
<evidence type="ECO:0000256" key="1">
    <source>
        <dbReference type="ARBA" id="ARBA00023015"/>
    </source>
</evidence>
<proteinExistence type="predicted"/>
<feature type="domain" description="HTH araC/xylS-type" evidence="4">
    <location>
        <begin position="188"/>
        <end position="286"/>
    </location>
</feature>
<protein>
    <submittedName>
        <fullName evidence="5">Helix-turn-helix domain-containing protein</fullName>
    </submittedName>
</protein>
<dbReference type="PANTHER" id="PTHR43280">
    <property type="entry name" value="ARAC-FAMILY TRANSCRIPTIONAL REGULATOR"/>
    <property type="match status" value="1"/>
</dbReference>
<dbReference type="EMBL" id="JBHUPB010000003">
    <property type="protein sequence ID" value="MFD2966520.1"/>
    <property type="molecule type" value="Genomic_DNA"/>
</dbReference>
<evidence type="ECO:0000313" key="5">
    <source>
        <dbReference type="EMBL" id="MFD2966520.1"/>
    </source>
</evidence>
<name>A0ABW6BF88_9SPHI</name>
<dbReference type="InterPro" id="IPR018060">
    <property type="entry name" value="HTH_AraC"/>
</dbReference>
<keyword evidence="2" id="KW-0238">DNA-binding</keyword>
<evidence type="ECO:0000259" key="4">
    <source>
        <dbReference type="PROSITE" id="PS01124"/>
    </source>
</evidence>
<dbReference type="RefSeq" id="WP_320184304.1">
    <property type="nucleotide sequence ID" value="NZ_CP138332.1"/>
</dbReference>
<dbReference type="SMART" id="SM00342">
    <property type="entry name" value="HTH_ARAC"/>
    <property type="match status" value="1"/>
</dbReference>
<keyword evidence="6" id="KW-1185">Reference proteome</keyword>
<dbReference type="InterPro" id="IPR037923">
    <property type="entry name" value="HTH-like"/>
</dbReference>
<evidence type="ECO:0000256" key="2">
    <source>
        <dbReference type="ARBA" id="ARBA00023125"/>
    </source>
</evidence>
<gene>
    <name evidence="5" type="ORF">ACFS7Y_03935</name>
</gene>
<dbReference type="PANTHER" id="PTHR43280:SF32">
    <property type="entry name" value="TRANSCRIPTIONAL REGULATORY PROTEIN"/>
    <property type="match status" value="1"/>
</dbReference>
<keyword evidence="3" id="KW-0804">Transcription</keyword>
<sequence>MLEIENLKLKDNATSLEAQNLSFRVLDLRGVDAQHLKKAVKRDHFCVFFVESGLLRLQIEDRVLQLKRGKISVIFPDQIHQILDVDDDALVKVLLFDEVLFCSDILQHELTAYNVDLSTRLNCTLLSPDEWQSALQQLNAVAAIYQNPSLIRKEQARFHIKIFLLGLIEAVHGTHPLMSHDGDKRSYVTFKKMLNRLFREERRVSYYADALSMTPKRLNALTKKHCGKTVMEAIHERLLKEVKREMLYADKSHKEIALDLGFSSPSALHKFVKAKMDESPSELQSSLEQMYIN</sequence>
<reference evidence="6" key="1">
    <citation type="journal article" date="2019" name="Int. J. Syst. Evol. Microbiol.">
        <title>The Global Catalogue of Microorganisms (GCM) 10K type strain sequencing project: providing services to taxonomists for standard genome sequencing and annotation.</title>
        <authorList>
            <consortium name="The Broad Institute Genomics Platform"/>
            <consortium name="The Broad Institute Genome Sequencing Center for Infectious Disease"/>
            <person name="Wu L."/>
            <person name="Ma J."/>
        </authorList>
    </citation>
    <scope>NUCLEOTIDE SEQUENCE [LARGE SCALE GENOMIC DNA]</scope>
    <source>
        <strain evidence="6">KCTC 22814</strain>
    </source>
</reference>
<organism evidence="5 6">
    <name type="scientific">Sphingobacterium bambusae</name>
    <dbReference type="NCBI Taxonomy" id="662858"/>
    <lineage>
        <taxon>Bacteria</taxon>
        <taxon>Pseudomonadati</taxon>
        <taxon>Bacteroidota</taxon>
        <taxon>Sphingobacteriia</taxon>
        <taxon>Sphingobacteriales</taxon>
        <taxon>Sphingobacteriaceae</taxon>
        <taxon>Sphingobacterium</taxon>
    </lineage>
</organism>
<dbReference type="SUPFAM" id="SSF51215">
    <property type="entry name" value="Regulatory protein AraC"/>
    <property type="match status" value="1"/>
</dbReference>
<keyword evidence="1" id="KW-0805">Transcription regulation</keyword>
<dbReference type="InterPro" id="IPR009057">
    <property type="entry name" value="Homeodomain-like_sf"/>
</dbReference>